<evidence type="ECO:0000313" key="2">
    <source>
        <dbReference type="Proteomes" id="UP001233999"/>
    </source>
</evidence>
<organism evidence="1 2">
    <name type="scientific">Diploptera punctata</name>
    <name type="common">Pacific beetle cockroach</name>
    <dbReference type="NCBI Taxonomy" id="6984"/>
    <lineage>
        <taxon>Eukaryota</taxon>
        <taxon>Metazoa</taxon>
        <taxon>Ecdysozoa</taxon>
        <taxon>Arthropoda</taxon>
        <taxon>Hexapoda</taxon>
        <taxon>Insecta</taxon>
        <taxon>Pterygota</taxon>
        <taxon>Neoptera</taxon>
        <taxon>Polyneoptera</taxon>
        <taxon>Dictyoptera</taxon>
        <taxon>Blattodea</taxon>
        <taxon>Blaberoidea</taxon>
        <taxon>Blaberidae</taxon>
        <taxon>Diplopterinae</taxon>
        <taxon>Diploptera</taxon>
    </lineage>
</organism>
<dbReference type="AlphaFoldDB" id="A0AAD8AJC9"/>
<reference evidence="1" key="1">
    <citation type="journal article" date="2023" name="IScience">
        <title>Live-bearing cockroach genome reveals convergent evolutionary mechanisms linked to viviparity in insects and beyond.</title>
        <authorList>
            <person name="Fouks B."/>
            <person name="Harrison M.C."/>
            <person name="Mikhailova A.A."/>
            <person name="Marchal E."/>
            <person name="English S."/>
            <person name="Carruthers M."/>
            <person name="Jennings E.C."/>
            <person name="Chiamaka E.L."/>
            <person name="Frigard R.A."/>
            <person name="Pippel M."/>
            <person name="Attardo G.M."/>
            <person name="Benoit J.B."/>
            <person name="Bornberg-Bauer E."/>
            <person name="Tobe S.S."/>
        </authorList>
    </citation>
    <scope>NUCLEOTIDE SEQUENCE</scope>
    <source>
        <strain evidence="1">Stay&amp;Tobe</strain>
    </source>
</reference>
<protein>
    <submittedName>
        <fullName evidence="1">Uncharacterized protein</fullName>
    </submittedName>
</protein>
<comment type="caution">
    <text evidence="1">The sequence shown here is derived from an EMBL/GenBank/DDBJ whole genome shotgun (WGS) entry which is preliminary data.</text>
</comment>
<feature type="non-terminal residue" evidence="1">
    <location>
        <position position="1"/>
    </location>
</feature>
<gene>
    <name evidence="1" type="ORF">L9F63_009440</name>
</gene>
<dbReference type="EMBL" id="JASPKZ010000435">
    <property type="protein sequence ID" value="KAJ9600264.1"/>
    <property type="molecule type" value="Genomic_DNA"/>
</dbReference>
<keyword evidence="2" id="KW-1185">Reference proteome</keyword>
<reference evidence="1" key="2">
    <citation type="submission" date="2023-05" db="EMBL/GenBank/DDBJ databases">
        <authorList>
            <person name="Fouks B."/>
        </authorList>
    </citation>
    <scope>NUCLEOTIDE SEQUENCE</scope>
    <source>
        <strain evidence="1">Stay&amp;Tobe</strain>
        <tissue evidence="1">Testes</tissue>
    </source>
</reference>
<proteinExistence type="predicted"/>
<dbReference type="Proteomes" id="UP001233999">
    <property type="component" value="Unassembled WGS sequence"/>
</dbReference>
<sequence length="91" mass="10464">LIFSHVGTFSRPSLHEVQRRDLAGIVYFSSTESYSFYAIIKSSRARFISHQCKSRTSVVVVIGLKSVHAIIIEIRKLPDEMSYLEDFDHVF</sequence>
<evidence type="ECO:0000313" key="1">
    <source>
        <dbReference type="EMBL" id="KAJ9600264.1"/>
    </source>
</evidence>
<accession>A0AAD8AJC9</accession>
<name>A0AAD8AJC9_DIPPU</name>
<feature type="non-terminal residue" evidence="1">
    <location>
        <position position="91"/>
    </location>
</feature>